<dbReference type="InterPro" id="IPR003688">
    <property type="entry name" value="TraG/VirD4"/>
</dbReference>
<evidence type="ECO:0000256" key="4">
    <source>
        <dbReference type="ARBA" id="ARBA00022692"/>
    </source>
</evidence>
<dbReference type="CDD" id="cd01127">
    <property type="entry name" value="TrwB_TraG_TraD_VirD4"/>
    <property type="match status" value="1"/>
</dbReference>
<dbReference type="InterPro" id="IPR051539">
    <property type="entry name" value="T4SS-coupling_protein"/>
</dbReference>
<feature type="compositionally biased region" description="Low complexity" evidence="7">
    <location>
        <begin position="512"/>
        <end position="527"/>
    </location>
</feature>
<dbReference type="Gene3D" id="3.40.50.300">
    <property type="entry name" value="P-loop containing nucleotide triphosphate hydrolases"/>
    <property type="match status" value="1"/>
</dbReference>
<feature type="transmembrane region" description="Helical" evidence="8">
    <location>
        <begin position="62"/>
        <end position="86"/>
    </location>
</feature>
<organism evidence="9 10">
    <name type="scientific">Snodgrassella alvi</name>
    <dbReference type="NCBI Taxonomy" id="1196083"/>
    <lineage>
        <taxon>Bacteria</taxon>
        <taxon>Pseudomonadati</taxon>
        <taxon>Pseudomonadota</taxon>
        <taxon>Betaproteobacteria</taxon>
        <taxon>Neisseriales</taxon>
        <taxon>Neisseriaceae</taxon>
        <taxon>Snodgrassella</taxon>
    </lineage>
</organism>
<dbReference type="AlphaFoldDB" id="A0A2N9XPE4"/>
<keyword evidence="3" id="KW-1003">Cell membrane</keyword>
<evidence type="ECO:0000256" key="1">
    <source>
        <dbReference type="ARBA" id="ARBA00004651"/>
    </source>
</evidence>
<evidence type="ECO:0000256" key="7">
    <source>
        <dbReference type="SAM" id="MobiDB-lite"/>
    </source>
</evidence>
<evidence type="ECO:0000256" key="3">
    <source>
        <dbReference type="ARBA" id="ARBA00022475"/>
    </source>
</evidence>
<keyword evidence="5 8" id="KW-1133">Transmembrane helix</keyword>
<comment type="similarity">
    <text evidence="2">Belongs to the VirD4/TraG family.</text>
</comment>
<evidence type="ECO:0000313" key="9">
    <source>
        <dbReference type="EMBL" id="PIT50199.1"/>
    </source>
</evidence>
<dbReference type="Pfam" id="PF02534">
    <property type="entry name" value="T4SS-DNA_transf"/>
    <property type="match status" value="1"/>
</dbReference>
<dbReference type="PANTHER" id="PTHR37937:SF1">
    <property type="entry name" value="CONJUGATIVE TRANSFER: DNA TRANSPORT"/>
    <property type="match status" value="1"/>
</dbReference>
<comment type="caution">
    <text evidence="9">The sequence shown here is derived from an EMBL/GenBank/DDBJ whole genome shotgun (WGS) entry which is preliminary data.</text>
</comment>
<dbReference type="InterPro" id="IPR027417">
    <property type="entry name" value="P-loop_NTPase"/>
</dbReference>
<feature type="region of interest" description="Disordered" evidence="7">
    <location>
        <begin position="511"/>
        <end position="530"/>
    </location>
</feature>
<proteinExistence type="inferred from homology"/>
<dbReference type="PANTHER" id="PTHR37937">
    <property type="entry name" value="CONJUGATIVE TRANSFER: DNA TRANSPORT"/>
    <property type="match status" value="1"/>
</dbReference>
<keyword evidence="4 8" id="KW-0812">Transmembrane</keyword>
<dbReference type="EMBL" id="MEIQ01000042">
    <property type="protein sequence ID" value="PIT50199.1"/>
    <property type="molecule type" value="Genomic_DNA"/>
</dbReference>
<protein>
    <submittedName>
        <fullName evidence="9">Type IV secretory system conjugative DNA transfer family protein</fullName>
    </submittedName>
</protein>
<evidence type="ECO:0000256" key="2">
    <source>
        <dbReference type="ARBA" id="ARBA00008806"/>
    </source>
</evidence>
<keyword evidence="6 8" id="KW-0472">Membrane</keyword>
<sequence>MKKILGLLILSVICSALFALGGQFLGSLIFISWTHINAEPSLGMLYTLYQHRTELNPRYVMPFRVIGGISLFLPVIPYIMSIVVLLSKPKRELHGSARFATQAEIREAGLLKENFDKDEPPEILLAKLGKLFLRWASTAFAFVTSETRGGKGIAVVIPNLLHYAHSLVNTDPKLENFVITAGFREKVLKQKVFLFNPGGRTPEHTVKPDAPLVSHRYNPCTYIRRDPRYTYKDILIMAEVLIPKPVKDSSGTSGFFADSAQKLFTGLMLYMIETEHERDLTDISQKTTLSNLFRLTSPSNGKTLAEWIKEEIMLRDQQEATRLSTNCKTLLLGFANGNAKTGADIVATLTAPLGIFLDPVVEAATSGDDFYLTDLRKQRMTVYVAISPEDISPLSRLLNLFYSQLIAVNLQQGLPENNPLLKYQCLLLMDEFPSMGYMKSILNGVAYIAGYNLRLLIIMQSPAQIADLYGKDAARTFFTNFNTQISFTCSDKDDAEELSKMIGYETFKTKSWSRSSGRGSSRSQSVSDQRRAVMLPQELSTLPYEKCIIKQSGRRPILADKIMYYKDEVFKKRANMPLPQIPVLDIPGKKTVRTSSSPVAQYIPVEQLPQTDWRDTTNAEVIGKALLGNLVTPDSSPEFIAELSKYIDANLGIDSMPIFKAVLTNT</sequence>
<gene>
    <name evidence="9" type="ORF">BHC48_07275</name>
</gene>
<dbReference type="Proteomes" id="UP000231484">
    <property type="component" value="Unassembled WGS sequence"/>
</dbReference>
<dbReference type="SUPFAM" id="SSF52540">
    <property type="entry name" value="P-loop containing nucleoside triphosphate hydrolases"/>
    <property type="match status" value="1"/>
</dbReference>
<evidence type="ECO:0000313" key="10">
    <source>
        <dbReference type="Proteomes" id="UP000231484"/>
    </source>
</evidence>
<reference evidence="9 10" key="1">
    <citation type="journal article" date="2017" name="MBio">
        <title>Type VI secretion-mediated competition in the bee gut microbiome.</title>
        <authorList>
            <person name="Steele M.I."/>
            <person name="Kwong W.K."/>
            <person name="Powell J.E."/>
            <person name="Whiteley M."/>
            <person name="Moran N.A."/>
        </authorList>
    </citation>
    <scope>NUCLEOTIDE SEQUENCE [LARGE SCALE GENOMIC DNA]</scope>
    <source>
        <strain evidence="9 10">Occ4-2</strain>
    </source>
</reference>
<comment type="subcellular location">
    <subcellularLocation>
        <location evidence="1">Cell membrane</location>
        <topology evidence="1">Multi-pass membrane protein</topology>
    </subcellularLocation>
</comment>
<dbReference type="GO" id="GO:0005886">
    <property type="term" value="C:plasma membrane"/>
    <property type="evidence" value="ECO:0007669"/>
    <property type="project" value="UniProtKB-SubCell"/>
</dbReference>
<evidence type="ECO:0000256" key="6">
    <source>
        <dbReference type="ARBA" id="ARBA00023136"/>
    </source>
</evidence>
<accession>A0A2N9XPE4</accession>
<evidence type="ECO:0000256" key="8">
    <source>
        <dbReference type="SAM" id="Phobius"/>
    </source>
</evidence>
<evidence type="ECO:0000256" key="5">
    <source>
        <dbReference type="ARBA" id="ARBA00022989"/>
    </source>
</evidence>
<name>A0A2N9XPE4_9NEIS</name>